<evidence type="ECO:0000256" key="3">
    <source>
        <dbReference type="ARBA" id="ARBA00023052"/>
    </source>
</evidence>
<dbReference type="InterPro" id="IPR050771">
    <property type="entry name" value="Alpha-ketoacid_DH_E1_comp"/>
</dbReference>
<protein>
    <recommendedName>
        <fullName evidence="4">2-oxoisovalerate dehydrogenase subunit alpha</fullName>
        <ecNumber evidence="4">1.2.4.4</ecNumber>
    </recommendedName>
    <alternativeName>
        <fullName evidence="4">Branched-chain alpha-keto acid dehydrogenase E1 component alpha chain</fullName>
    </alternativeName>
</protein>
<accession>B9XS00</accession>
<sequence length="355" mass="38480">MIGAKPHKFSGMVQTVVDRGTVGEVLSFRETYLKAYRGMLLARILDEKFASLYRGGKIHGGVFLGKGQEALSIATGMSLRKGDVFAPLIRDAAGRLAFGETVLEAVRTYLGSPLGPMRGRDGNVHRGRPKDGYLPMVSHLGAMLSVVNGVLMAHRFKGIKGTVGAASIGDGGTSTGAFHEALNQAAVEKLPFILVVANNQYAYSTPNSRQFACESLVDKAIGYGVEGHTLEGNNLAECLKTLQLAVARARNGHGPQLIVADLLRLCGHGEHDDSSYLDSKWKSTPCGRDCLQLAEEYLFQQNWAKAEELRQWRGEATNQVEEAVATAQREGAPDPYTEEWSALASKHLCEGYNEK</sequence>
<dbReference type="InterPro" id="IPR029061">
    <property type="entry name" value="THDP-binding"/>
</dbReference>
<comment type="caution">
    <text evidence="6">The sequence shown here is derived from an EMBL/GenBank/DDBJ whole genome shotgun (WGS) entry which is preliminary data.</text>
</comment>
<comment type="catalytic activity">
    <reaction evidence="4">
        <text>N(6)-[(R)-lipoyl]-L-lysyl-[protein] + 3-methyl-2-oxobutanoate + H(+) = N(6)-[(R)-S(8)-2-methylpropanoyldihydrolipoyl]-L-lysyl-[protein] + CO2</text>
        <dbReference type="Rhea" id="RHEA:13457"/>
        <dbReference type="Rhea" id="RHEA-COMP:10474"/>
        <dbReference type="Rhea" id="RHEA-COMP:10497"/>
        <dbReference type="ChEBI" id="CHEBI:11851"/>
        <dbReference type="ChEBI" id="CHEBI:15378"/>
        <dbReference type="ChEBI" id="CHEBI:16526"/>
        <dbReference type="ChEBI" id="CHEBI:83099"/>
        <dbReference type="ChEBI" id="CHEBI:83142"/>
        <dbReference type="EC" id="1.2.4.4"/>
    </reaction>
</comment>
<comment type="cofactor">
    <cofactor evidence="1 4">
        <name>thiamine diphosphate</name>
        <dbReference type="ChEBI" id="CHEBI:58937"/>
    </cofactor>
</comment>
<evidence type="ECO:0000256" key="4">
    <source>
        <dbReference type="RuleBase" id="RU365014"/>
    </source>
</evidence>
<gene>
    <name evidence="6" type="ORF">Cflav_PD0344</name>
</gene>
<dbReference type="GO" id="GO:0009083">
    <property type="term" value="P:branched-chain amino acid catabolic process"/>
    <property type="evidence" value="ECO:0007669"/>
    <property type="project" value="TreeGrafter"/>
</dbReference>
<dbReference type="CDD" id="cd02000">
    <property type="entry name" value="TPP_E1_PDC_ADC_BCADC"/>
    <property type="match status" value="1"/>
</dbReference>
<dbReference type="InterPro" id="IPR001017">
    <property type="entry name" value="DH_E1"/>
</dbReference>
<evidence type="ECO:0000256" key="1">
    <source>
        <dbReference type="ARBA" id="ARBA00001964"/>
    </source>
</evidence>
<dbReference type="PANTHER" id="PTHR43380:SF1">
    <property type="entry name" value="2-OXOISOVALERATE DEHYDROGENASE SUBUNIT ALPHA, MITOCHONDRIAL"/>
    <property type="match status" value="1"/>
</dbReference>
<dbReference type="AlphaFoldDB" id="B9XS00"/>
<dbReference type="SUPFAM" id="SSF52518">
    <property type="entry name" value="Thiamin diphosphate-binding fold (THDP-binding)"/>
    <property type="match status" value="1"/>
</dbReference>
<dbReference type="EMBL" id="ABOX02000071">
    <property type="protein sequence ID" value="EEF57371.1"/>
    <property type="molecule type" value="Genomic_DNA"/>
</dbReference>
<comment type="function">
    <text evidence="4">The branched-chain alpha-keto dehydrogenase complex catalyzes the overall conversion of alpha-keto acids to acyl-CoA and CO(2). It contains multiple copies of three enzymatic components: branched-chain alpha-keto acid decarboxylase (E1), lipoamide acyltransferase (E2) and lipoamide dehydrogenase (E3).</text>
</comment>
<keyword evidence="3 4" id="KW-0786">Thiamine pyrophosphate</keyword>
<reference evidence="6 7" key="1">
    <citation type="journal article" date="2011" name="J. Bacteriol.">
        <title>Genome sequence of 'Pedosphaera parvula' Ellin514, an aerobic Verrucomicrobial isolate from pasture soil.</title>
        <authorList>
            <person name="Kant R."/>
            <person name="van Passel M.W."/>
            <person name="Sangwan P."/>
            <person name="Palva A."/>
            <person name="Lucas S."/>
            <person name="Copeland A."/>
            <person name="Lapidus A."/>
            <person name="Glavina Del Rio T."/>
            <person name="Dalin E."/>
            <person name="Tice H."/>
            <person name="Bruce D."/>
            <person name="Goodwin L."/>
            <person name="Pitluck S."/>
            <person name="Chertkov O."/>
            <person name="Larimer F.W."/>
            <person name="Land M.L."/>
            <person name="Hauser L."/>
            <person name="Brettin T.S."/>
            <person name="Detter J.C."/>
            <person name="Han S."/>
            <person name="de Vos W.M."/>
            <person name="Janssen P.H."/>
            <person name="Smidt H."/>
        </authorList>
    </citation>
    <scope>NUCLEOTIDE SEQUENCE [LARGE SCALE GENOMIC DNA]</scope>
    <source>
        <strain evidence="6 7">Ellin514</strain>
    </source>
</reference>
<dbReference type="GO" id="GO:0003863">
    <property type="term" value="F:branched-chain 2-oxo acid dehydrogenase activity"/>
    <property type="evidence" value="ECO:0007669"/>
    <property type="project" value="UniProtKB-EC"/>
</dbReference>
<dbReference type="PANTHER" id="PTHR43380">
    <property type="entry name" value="2-OXOISOVALERATE DEHYDROGENASE SUBUNIT ALPHA, MITOCHONDRIAL"/>
    <property type="match status" value="1"/>
</dbReference>
<dbReference type="EC" id="1.2.4.4" evidence="4"/>
<evidence type="ECO:0000313" key="6">
    <source>
        <dbReference type="EMBL" id="EEF57371.1"/>
    </source>
</evidence>
<dbReference type="Pfam" id="PF00676">
    <property type="entry name" value="E1_dh"/>
    <property type="match status" value="1"/>
</dbReference>
<keyword evidence="6" id="KW-0670">Pyruvate</keyword>
<feature type="domain" description="Dehydrogenase E1 component" evidence="5">
    <location>
        <begin position="37"/>
        <end position="335"/>
    </location>
</feature>
<name>B9XS00_PEDPL</name>
<keyword evidence="2 4" id="KW-0560">Oxidoreductase</keyword>
<dbReference type="Proteomes" id="UP000003688">
    <property type="component" value="Unassembled WGS sequence"/>
</dbReference>
<organism evidence="6 7">
    <name type="scientific">Pedosphaera parvula (strain Ellin514)</name>
    <dbReference type="NCBI Taxonomy" id="320771"/>
    <lineage>
        <taxon>Bacteria</taxon>
        <taxon>Pseudomonadati</taxon>
        <taxon>Verrucomicrobiota</taxon>
        <taxon>Pedosphaerae</taxon>
        <taxon>Pedosphaerales</taxon>
        <taxon>Pedosphaeraceae</taxon>
        <taxon>Pedosphaera</taxon>
    </lineage>
</organism>
<evidence type="ECO:0000256" key="2">
    <source>
        <dbReference type="ARBA" id="ARBA00023002"/>
    </source>
</evidence>
<dbReference type="Gene3D" id="3.40.50.970">
    <property type="match status" value="1"/>
</dbReference>
<evidence type="ECO:0000259" key="5">
    <source>
        <dbReference type="Pfam" id="PF00676"/>
    </source>
</evidence>
<keyword evidence="7" id="KW-1185">Reference proteome</keyword>
<evidence type="ECO:0000313" key="7">
    <source>
        <dbReference type="Proteomes" id="UP000003688"/>
    </source>
</evidence>
<dbReference type="STRING" id="320771.Cflav_PD0344"/>
<proteinExistence type="inferred from homology"/>
<comment type="similarity">
    <text evidence="4">Belongs to the BCKDHA family.</text>
</comment>